<organism evidence="1 2">
    <name type="scientific">Candidatus Doudnabacteria bacterium RIFCSPHIGHO2_02_FULL_46_11</name>
    <dbReference type="NCBI Taxonomy" id="1817832"/>
    <lineage>
        <taxon>Bacteria</taxon>
        <taxon>Candidatus Doudnaibacteriota</taxon>
    </lineage>
</organism>
<comment type="caution">
    <text evidence="1">The sequence shown here is derived from an EMBL/GenBank/DDBJ whole genome shotgun (WGS) entry which is preliminary data.</text>
</comment>
<evidence type="ECO:0000313" key="1">
    <source>
        <dbReference type="EMBL" id="OGE84735.1"/>
    </source>
</evidence>
<dbReference type="AlphaFoldDB" id="A0A1F5P4G7"/>
<accession>A0A1F5P4G7</accession>
<gene>
    <name evidence="1" type="ORF">A3J48_04200</name>
</gene>
<proteinExistence type="predicted"/>
<sequence>MMGQLMLVDRIPAGRECEPALCLYKGGLFSVGRKIHADDCHSNRVAGEVSQWPWLVWRTEEIPVWFFRDESMGNSGWANYDETLDEWDWAWDIEDSSEPWTDEEEYIPSGVVEDADEQPESNEPVATYRITMVWGNDGSLLIIGRTGLVLGGVEIPAAFVRDFMDRVRNFSLRPDAETDYGPFGPSNCGLMMGVANRVLTIGDEKCEAGFQFTVDSLQGFLEMLVEGLPDEPEAGRP</sequence>
<protein>
    <submittedName>
        <fullName evidence="1">Uncharacterized protein</fullName>
    </submittedName>
</protein>
<reference evidence="1 2" key="1">
    <citation type="journal article" date="2016" name="Nat. Commun.">
        <title>Thousands of microbial genomes shed light on interconnected biogeochemical processes in an aquifer system.</title>
        <authorList>
            <person name="Anantharaman K."/>
            <person name="Brown C.T."/>
            <person name="Hug L.A."/>
            <person name="Sharon I."/>
            <person name="Castelle C.J."/>
            <person name="Probst A.J."/>
            <person name="Thomas B.C."/>
            <person name="Singh A."/>
            <person name="Wilkins M.J."/>
            <person name="Karaoz U."/>
            <person name="Brodie E.L."/>
            <person name="Williams K.H."/>
            <person name="Hubbard S.S."/>
            <person name="Banfield J.F."/>
        </authorList>
    </citation>
    <scope>NUCLEOTIDE SEQUENCE [LARGE SCALE GENOMIC DNA]</scope>
</reference>
<dbReference type="Proteomes" id="UP000176786">
    <property type="component" value="Unassembled WGS sequence"/>
</dbReference>
<name>A0A1F5P4G7_9BACT</name>
<dbReference type="EMBL" id="MFES01000036">
    <property type="protein sequence ID" value="OGE84735.1"/>
    <property type="molecule type" value="Genomic_DNA"/>
</dbReference>
<evidence type="ECO:0000313" key="2">
    <source>
        <dbReference type="Proteomes" id="UP000176786"/>
    </source>
</evidence>